<sequence>MMKNNNYWIVLAFLFPFIIEASERISGTSGDILAINNYEPLSVNELILKHDQSEYLIIGLPYVSQTSIKKIGAKNIEIQYKDFGESRITIADVSKVNLNAKDRKRANAEAVLIRNAVKTYNTKLSPSFNFINPVEGIISSRYGKKRFINEQPRSPHLALDIAANLGVEIVAPLKGKTILIGNFFYTGNTIIIDHGFGLISSYSHLNSINTKEGEMVQQGDMIGTVGETGRVTGPHLHWTVYLNQEKINPENLLKDNFLLTLF</sequence>
<dbReference type="InterPro" id="IPR016047">
    <property type="entry name" value="M23ase_b-sheet_dom"/>
</dbReference>
<protein>
    <submittedName>
        <fullName evidence="2">M23 family metallopeptidase</fullName>
    </submittedName>
</protein>
<gene>
    <name evidence="2" type="ORF">EVB00_02260</name>
</gene>
<evidence type="ECO:0000313" key="3">
    <source>
        <dbReference type="Proteomes" id="UP000318359"/>
    </source>
</evidence>
<dbReference type="PANTHER" id="PTHR21666:SF285">
    <property type="entry name" value="M23 FAMILY METALLOPEPTIDASE"/>
    <property type="match status" value="1"/>
</dbReference>
<dbReference type="Proteomes" id="UP000318359">
    <property type="component" value="Unassembled WGS sequence"/>
</dbReference>
<dbReference type="Pfam" id="PF01551">
    <property type="entry name" value="Peptidase_M23"/>
    <property type="match status" value="1"/>
</dbReference>
<dbReference type="CDD" id="cd12797">
    <property type="entry name" value="M23_peptidase"/>
    <property type="match status" value="1"/>
</dbReference>
<comment type="caution">
    <text evidence="2">The sequence shown here is derived from an EMBL/GenBank/DDBJ whole genome shotgun (WGS) entry which is preliminary data.</text>
</comment>
<evidence type="ECO:0000259" key="1">
    <source>
        <dbReference type="Pfam" id="PF01551"/>
    </source>
</evidence>
<name>A0A520M8L6_9GAMM</name>
<evidence type="ECO:0000313" key="2">
    <source>
        <dbReference type="EMBL" id="RZO17489.1"/>
    </source>
</evidence>
<organism evidence="2 3">
    <name type="scientific">SAR86 cluster bacterium</name>
    <dbReference type="NCBI Taxonomy" id="2030880"/>
    <lineage>
        <taxon>Bacteria</taxon>
        <taxon>Pseudomonadati</taxon>
        <taxon>Pseudomonadota</taxon>
        <taxon>Gammaproteobacteria</taxon>
        <taxon>SAR86 cluster</taxon>
    </lineage>
</organism>
<dbReference type="GO" id="GO:0004222">
    <property type="term" value="F:metalloendopeptidase activity"/>
    <property type="evidence" value="ECO:0007669"/>
    <property type="project" value="TreeGrafter"/>
</dbReference>
<dbReference type="InterPro" id="IPR050570">
    <property type="entry name" value="Cell_wall_metabolism_enzyme"/>
</dbReference>
<dbReference type="AlphaFoldDB" id="A0A520M8L6"/>
<proteinExistence type="predicted"/>
<dbReference type="PANTHER" id="PTHR21666">
    <property type="entry name" value="PEPTIDASE-RELATED"/>
    <property type="match status" value="1"/>
</dbReference>
<feature type="domain" description="M23ase beta-sheet core" evidence="1">
    <location>
        <begin position="155"/>
        <end position="249"/>
    </location>
</feature>
<dbReference type="Gene3D" id="2.70.70.10">
    <property type="entry name" value="Glucose Permease (Domain IIA)"/>
    <property type="match status" value="1"/>
</dbReference>
<accession>A0A520M8L6</accession>
<dbReference type="SUPFAM" id="SSF51261">
    <property type="entry name" value="Duplicated hybrid motif"/>
    <property type="match status" value="1"/>
</dbReference>
<dbReference type="InterPro" id="IPR011055">
    <property type="entry name" value="Dup_hybrid_motif"/>
</dbReference>
<reference evidence="2 3" key="1">
    <citation type="submission" date="2019-02" db="EMBL/GenBank/DDBJ databases">
        <title>Prokaryotic population dynamics and viral predation in marine succession experiment using metagenomics: the confinement effect.</title>
        <authorList>
            <person name="Haro-Moreno J.M."/>
            <person name="Rodriguez-Valera F."/>
            <person name="Lopez-Perez M."/>
        </authorList>
    </citation>
    <scope>NUCLEOTIDE SEQUENCE [LARGE SCALE GENOMIC DNA]</scope>
    <source>
        <strain evidence="2">MED-G167</strain>
    </source>
</reference>
<dbReference type="EMBL" id="SHBM01000030">
    <property type="protein sequence ID" value="RZO17489.1"/>
    <property type="molecule type" value="Genomic_DNA"/>
</dbReference>